<evidence type="ECO:0000256" key="1">
    <source>
        <dbReference type="SAM" id="SignalP"/>
    </source>
</evidence>
<dbReference type="AlphaFoldDB" id="A0A173RWJ1"/>
<reference evidence="2 3" key="1">
    <citation type="submission" date="2015-09" db="EMBL/GenBank/DDBJ databases">
        <authorList>
            <consortium name="Pathogen Informatics"/>
        </authorList>
    </citation>
    <scope>NUCLEOTIDE SEQUENCE [LARGE SCALE GENOMIC DNA]</scope>
    <source>
        <strain evidence="2 3">2789STDY5608872</strain>
    </source>
</reference>
<dbReference type="PIRSF" id="PIRSF027386">
    <property type="entry name" value="UCP027386_ABC_sbc_TM0202"/>
    <property type="match status" value="1"/>
</dbReference>
<protein>
    <recommendedName>
        <fullName evidence="4">ABC transporter substrate-binding protein</fullName>
    </recommendedName>
</protein>
<organism evidence="2 3">
    <name type="scientific">Parabacteroides distasonis</name>
    <dbReference type="NCBI Taxonomy" id="823"/>
    <lineage>
        <taxon>Bacteria</taxon>
        <taxon>Pseudomonadati</taxon>
        <taxon>Bacteroidota</taxon>
        <taxon>Bacteroidia</taxon>
        <taxon>Bacteroidales</taxon>
        <taxon>Tannerellaceae</taxon>
        <taxon>Parabacteroides</taxon>
    </lineage>
</organism>
<dbReference type="InterPro" id="IPR027024">
    <property type="entry name" value="UCP027386_ABC_sbc_TM0202"/>
</dbReference>
<dbReference type="EMBL" id="CYXP01000001">
    <property type="protein sequence ID" value="CUM82291.1"/>
    <property type="molecule type" value="Genomic_DNA"/>
</dbReference>
<evidence type="ECO:0000313" key="2">
    <source>
        <dbReference type="EMBL" id="CUM82291.1"/>
    </source>
</evidence>
<feature type="chain" id="PRO_5008011127" description="ABC transporter substrate-binding protein" evidence="1">
    <location>
        <begin position="20"/>
        <end position="302"/>
    </location>
</feature>
<feature type="signal peptide" evidence="1">
    <location>
        <begin position="1"/>
        <end position="19"/>
    </location>
</feature>
<keyword evidence="1" id="KW-0732">Signal</keyword>
<proteinExistence type="predicted"/>
<dbReference type="SUPFAM" id="SSF53850">
    <property type="entry name" value="Periplasmic binding protein-like II"/>
    <property type="match status" value="1"/>
</dbReference>
<dbReference type="RefSeq" id="WP_022192861.1">
    <property type="nucleotide sequence ID" value="NZ_CDRH01000494.1"/>
</dbReference>
<dbReference type="Proteomes" id="UP000095591">
    <property type="component" value="Unassembled WGS sequence"/>
</dbReference>
<dbReference type="Gene3D" id="3.40.190.10">
    <property type="entry name" value="Periplasmic binding protein-like II"/>
    <property type="match status" value="2"/>
</dbReference>
<evidence type="ECO:0000313" key="3">
    <source>
        <dbReference type="Proteomes" id="UP000095591"/>
    </source>
</evidence>
<sequence length="302" mass="33636">MIKYIFLLFILCCSGCRHAQTEDTVIKVSVLRGPSVIAFADWLENPPIIDNKKVQVKVVDSPDLAQALLIKQETDIAVLPMINAANLYNKGIKIKLAGCPIWGTLYLVEKTPLKEPALYVFGNGTTPDILTRYYLGRQRLDYPLNYAFNTAGEITQGILAGKVNRAVLGEPFLSIALQKDSSLRITADLNHFTDNDTLGFAQTAVVYTPTMEKYRIAFEDALRASCQKAVRYPKETIHSLEEHGIFAQGALTPESIERCKIHYLSAIEAKNAVMDFLRLIEQYEPKAVGGRLPDAGFIPEKQ</sequence>
<accession>A0A173RWJ1</accession>
<name>A0A173RWJ1_PARDI</name>
<gene>
    <name evidence="2" type="ORF">ERS852429_00747</name>
</gene>
<evidence type="ECO:0008006" key="4">
    <source>
        <dbReference type="Google" id="ProtNLM"/>
    </source>
</evidence>